<evidence type="ECO:0000313" key="4">
    <source>
        <dbReference type="Proteomes" id="UP001596160"/>
    </source>
</evidence>
<dbReference type="Proteomes" id="UP001596160">
    <property type="component" value="Unassembled WGS sequence"/>
</dbReference>
<evidence type="ECO:0000259" key="2">
    <source>
        <dbReference type="Pfam" id="PF00668"/>
    </source>
</evidence>
<comment type="caution">
    <text evidence="3">The sequence shown here is derived from an EMBL/GenBank/DDBJ whole genome shotgun (WGS) entry which is preliminary data.</text>
</comment>
<dbReference type="RefSeq" id="WP_344481940.1">
    <property type="nucleotide sequence ID" value="NZ_BAAASB010000016.1"/>
</dbReference>
<protein>
    <submittedName>
        <fullName evidence="3">Condensation domain-containing protein</fullName>
    </submittedName>
</protein>
<sequence length="930" mass="97397">MSETTLRNPAPAGAEPLELTEAQAEVLAAQRAAPGNAAHNVGQYIELTGPLDVAALEGALRHTLAEAAGLHFRVRESGGRLGQEPAGFDAGNWRLPRLDTSGAGDPTAAAVELVREQLACPPRLDLLFAPPGPAAGRAAPSLTGAVLVTVGPRRHLLFQYFHQLAVDGYGLSLLTRRIAEVYTARVRGTAPPESPFEPVAALVAAERGYRDSARQTADRAHWAARYADGPPAASFAAGSAPASDTALRHTVVLDRRAGAAVAEAARAARVTWAEAVGAALAVQLHRHTGTPEPVLAMHVMARTGPGTLRVPGMALNTLPVRLPLTGRDTFGEVLERTGREFAAVRAHQRFRGARIAHELWPGLRDGNRPGPARLPGPLLNLRPFDTELDFAGTPGHVVTLASGPVDDLSLSAVRHPDGRLRLDFDANPALYGVPALASHAVRYTDLLRRLCAGPGRPLSGFPLLDEERIAVALEAAEPAPRAGDGTASRGEEEGPLPLLPSAHRLREAGGPVARLQESLLLTVGPGLAAGPLRRALARLAREQPALRLRLHRTAGVWATEILPSAAAPAVVDPSTLRRVDVRGLGGEELVSAVAGRARAAAAELDPCSGTVLRAVWFDAGPDAPGRLLLTGHRLAVDDASWPLIAERLAAVAAALSQGHEPPEERSGGGLRSWASHLSEQAQEPGRIAELPYWRELLAPAAGGGPAAAPDEAGVLDHTVESALPAGVEPALLDRAVLGALALAAREEPRLRPDGGELLAEVELPSVLRPERTVGALTPVHPVRVAPAGPRTARGAARAAAVPDHGRGHEQLRHLHPQAGPVLAAGARPAVRYTRGESSRHWAEAPGWGLAPGPERAALRAALAELPGAEPPVRGALELSVPAVDPGGAVLRWRWAGRLFTGEEALRLTTRITMTITTLVTGNDISEETSS</sequence>
<proteinExistence type="predicted"/>
<evidence type="ECO:0000256" key="1">
    <source>
        <dbReference type="SAM" id="MobiDB-lite"/>
    </source>
</evidence>
<accession>A0ABW0AP58</accession>
<dbReference type="EMBL" id="JBHSKP010000015">
    <property type="protein sequence ID" value="MFC5154528.1"/>
    <property type="molecule type" value="Genomic_DNA"/>
</dbReference>
<reference evidence="4" key="1">
    <citation type="journal article" date="2019" name="Int. J. Syst. Evol. Microbiol.">
        <title>The Global Catalogue of Microorganisms (GCM) 10K type strain sequencing project: providing services to taxonomists for standard genome sequencing and annotation.</title>
        <authorList>
            <consortium name="The Broad Institute Genomics Platform"/>
            <consortium name="The Broad Institute Genome Sequencing Center for Infectious Disease"/>
            <person name="Wu L."/>
            <person name="Ma J."/>
        </authorList>
    </citation>
    <scope>NUCLEOTIDE SEQUENCE [LARGE SCALE GENOMIC DNA]</scope>
    <source>
        <strain evidence="4">PCU 266</strain>
    </source>
</reference>
<dbReference type="Gene3D" id="3.30.559.10">
    <property type="entry name" value="Chloramphenicol acetyltransferase-like domain"/>
    <property type="match status" value="2"/>
</dbReference>
<dbReference type="InterPro" id="IPR001242">
    <property type="entry name" value="Condensation_dom"/>
</dbReference>
<feature type="domain" description="Condensation" evidence="2">
    <location>
        <begin position="17"/>
        <end position="466"/>
    </location>
</feature>
<name>A0ABW0AP58_9ACTN</name>
<dbReference type="Gene3D" id="3.30.559.30">
    <property type="entry name" value="Nonribosomal peptide synthetase, condensation domain"/>
    <property type="match status" value="2"/>
</dbReference>
<dbReference type="PANTHER" id="PTHR48125:SF12">
    <property type="entry name" value="AT HOOK TRANSCRIPTION FACTOR FAMILY-RELATED"/>
    <property type="match status" value="1"/>
</dbReference>
<dbReference type="InterPro" id="IPR023213">
    <property type="entry name" value="CAT-like_dom_sf"/>
</dbReference>
<gene>
    <name evidence="3" type="ORF">ACFPRH_22570</name>
</gene>
<dbReference type="Pfam" id="PF00668">
    <property type="entry name" value="Condensation"/>
    <property type="match status" value="1"/>
</dbReference>
<feature type="region of interest" description="Disordered" evidence="1">
    <location>
        <begin position="476"/>
        <end position="495"/>
    </location>
</feature>
<organism evidence="3 4">
    <name type="scientific">Streptomyces amakusaensis</name>
    <dbReference type="NCBI Taxonomy" id="67271"/>
    <lineage>
        <taxon>Bacteria</taxon>
        <taxon>Bacillati</taxon>
        <taxon>Actinomycetota</taxon>
        <taxon>Actinomycetes</taxon>
        <taxon>Kitasatosporales</taxon>
        <taxon>Streptomycetaceae</taxon>
        <taxon>Streptomyces</taxon>
    </lineage>
</organism>
<keyword evidence="4" id="KW-1185">Reference proteome</keyword>
<dbReference type="SUPFAM" id="SSF52777">
    <property type="entry name" value="CoA-dependent acyltransferases"/>
    <property type="match status" value="3"/>
</dbReference>
<evidence type="ECO:0000313" key="3">
    <source>
        <dbReference type="EMBL" id="MFC5154528.1"/>
    </source>
</evidence>
<dbReference type="PANTHER" id="PTHR48125">
    <property type="entry name" value="LP07818P1"/>
    <property type="match status" value="1"/>
</dbReference>